<evidence type="ECO:0000256" key="1">
    <source>
        <dbReference type="ARBA" id="ARBA00009437"/>
    </source>
</evidence>
<dbReference type="FunFam" id="1.10.10.10:FF:000001">
    <property type="entry name" value="LysR family transcriptional regulator"/>
    <property type="match status" value="1"/>
</dbReference>
<dbReference type="AlphaFoldDB" id="A0A562VE84"/>
<dbReference type="InterPro" id="IPR036388">
    <property type="entry name" value="WH-like_DNA-bd_sf"/>
</dbReference>
<evidence type="ECO:0000256" key="4">
    <source>
        <dbReference type="ARBA" id="ARBA00023163"/>
    </source>
</evidence>
<dbReference type="Gene3D" id="3.40.190.10">
    <property type="entry name" value="Periplasmic binding protein-like II"/>
    <property type="match status" value="2"/>
</dbReference>
<reference evidence="6 7" key="1">
    <citation type="journal article" date="2013" name="Stand. Genomic Sci.">
        <title>Genomic Encyclopedia of Type Strains, Phase I: The one thousand microbial genomes (KMG-I) project.</title>
        <authorList>
            <person name="Kyrpides N.C."/>
            <person name="Woyke T."/>
            <person name="Eisen J.A."/>
            <person name="Garrity G."/>
            <person name="Lilburn T.G."/>
            <person name="Beck B.J."/>
            <person name="Whitman W.B."/>
            <person name="Hugenholtz P."/>
            <person name="Klenk H.P."/>
        </authorList>
    </citation>
    <scope>NUCLEOTIDE SEQUENCE [LARGE SCALE GENOMIC DNA]</scope>
    <source>
        <strain evidence="6 7">DSM 45044</strain>
    </source>
</reference>
<dbReference type="PANTHER" id="PTHR30346:SF17">
    <property type="entry name" value="LYSR FAMILY TRANSCRIPTIONAL REGULATOR"/>
    <property type="match status" value="1"/>
</dbReference>
<dbReference type="PROSITE" id="PS50931">
    <property type="entry name" value="HTH_LYSR"/>
    <property type="match status" value="1"/>
</dbReference>
<dbReference type="GO" id="GO:0032993">
    <property type="term" value="C:protein-DNA complex"/>
    <property type="evidence" value="ECO:0007669"/>
    <property type="project" value="TreeGrafter"/>
</dbReference>
<keyword evidence="2" id="KW-0805">Transcription regulation</keyword>
<evidence type="ECO:0000313" key="7">
    <source>
        <dbReference type="Proteomes" id="UP000321617"/>
    </source>
</evidence>
<accession>A0A562VE84</accession>
<comment type="caution">
    <text evidence="6">The sequence shown here is derived from an EMBL/GenBank/DDBJ whole genome shotgun (WGS) entry which is preliminary data.</text>
</comment>
<dbReference type="InterPro" id="IPR000847">
    <property type="entry name" value="LysR_HTH_N"/>
</dbReference>
<feature type="domain" description="HTH lysR-type" evidence="5">
    <location>
        <begin position="6"/>
        <end position="63"/>
    </location>
</feature>
<protein>
    <submittedName>
        <fullName evidence="6">DNA-binding transcriptional LysR family regulator</fullName>
    </submittedName>
</protein>
<dbReference type="GO" id="GO:0003677">
    <property type="term" value="F:DNA binding"/>
    <property type="evidence" value="ECO:0007669"/>
    <property type="project" value="UniProtKB-KW"/>
</dbReference>
<dbReference type="InterPro" id="IPR036390">
    <property type="entry name" value="WH_DNA-bd_sf"/>
</dbReference>
<keyword evidence="7" id="KW-1185">Reference proteome</keyword>
<keyword evidence="3 6" id="KW-0238">DNA-binding</keyword>
<dbReference type="SUPFAM" id="SSF46785">
    <property type="entry name" value="Winged helix' DNA-binding domain"/>
    <property type="match status" value="1"/>
</dbReference>
<dbReference type="Pfam" id="PF03466">
    <property type="entry name" value="LysR_substrate"/>
    <property type="match status" value="1"/>
</dbReference>
<evidence type="ECO:0000256" key="2">
    <source>
        <dbReference type="ARBA" id="ARBA00023015"/>
    </source>
</evidence>
<name>A0A562VE84_9ACTN</name>
<evidence type="ECO:0000256" key="3">
    <source>
        <dbReference type="ARBA" id="ARBA00023125"/>
    </source>
</evidence>
<dbReference type="GO" id="GO:0003700">
    <property type="term" value="F:DNA-binding transcription factor activity"/>
    <property type="evidence" value="ECO:0007669"/>
    <property type="project" value="InterPro"/>
</dbReference>
<dbReference type="EMBL" id="VLLL01000005">
    <property type="protein sequence ID" value="TWJ16193.1"/>
    <property type="molecule type" value="Genomic_DNA"/>
</dbReference>
<dbReference type="SUPFAM" id="SSF53850">
    <property type="entry name" value="Periplasmic binding protein-like II"/>
    <property type="match status" value="1"/>
</dbReference>
<comment type="similarity">
    <text evidence="1">Belongs to the LysR transcriptional regulatory family.</text>
</comment>
<dbReference type="InterPro" id="IPR005119">
    <property type="entry name" value="LysR_subst-bd"/>
</dbReference>
<dbReference type="Gene3D" id="1.10.10.10">
    <property type="entry name" value="Winged helix-like DNA-binding domain superfamily/Winged helix DNA-binding domain"/>
    <property type="match status" value="1"/>
</dbReference>
<dbReference type="Proteomes" id="UP000321617">
    <property type="component" value="Unassembled WGS sequence"/>
</dbReference>
<dbReference type="CDD" id="cd08414">
    <property type="entry name" value="PBP2_LTTR_aromatics_like"/>
    <property type="match status" value="1"/>
</dbReference>
<dbReference type="RefSeq" id="WP_147136181.1">
    <property type="nucleotide sequence ID" value="NZ_BAABIJ010000001.1"/>
</dbReference>
<sequence length="297" mass="31671">MDRLDLSLTQLHAFTVLAEELHFGRAAARLGIAQPPLSQQIQRLETKVGHPLFHRTAAGVTLTAAGSTLLPAARESLGALASGLADARTAAAGRSGRLRIGFAASLALTVLPRVLRDHRTAYPGVTLDIREMTTADQLTALTEHRIDVGVMREPPDVMTGLRFTTLWDEPLVAILPKGHPLAERRTVRTADLAGSPFVLLPRTAGPGLYDRIAGLCTDAGFQPRIAQSAVEWLTVCGLVEIGVGVSIGPACIRRIAMKGIALRRIDPAARTRVALGWRAGDPNPLVGNLRGTFGEMS</sequence>
<dbReference type="Pfam" id="PF00126">
    <property type="entry name" value="HTH_1"/>
    <property type="match status" value="1"/>
</dbReference>
<organism evidence="6 7">
    <name type="scientific">Stackebrandtia albiflava</name>
    <dbReference type="NCBI Taxonomy" id="406432"/>
    <lineage>
        <taxon>Bacteria</taxon>
        <taxon>Bacillati</taxon>
        <taxon>Actinomycetota</taxon>
        <taxon>Actinomycetes</taxon>
        <taxon>Glycomycetales</taxon>
        <taxon>Glycomycetaceae</taxon>
        <taxon>Stackebrandtia</taxon>
    </lineage>
</organism>
<evidence type="ECO:0000313" key="6">
    <source>
        <dbReference type="EMBL" id="TWJ16193.1"/>
    </source>
</evidence>
<dbReference type="PRINTS" id="PR00039">
    <property type="entry name" value="HTHLYSR"/>
</dbReference>
<gene>
    <name evidence="6" type="ORF">LX16_1919</name>
</gene>
<proteinExistence type="inferred from homology"/>
<evidence type="ECO:0000259" key="5">
    <source>
        <dbReference type="PROSITE" id="PS50931"/>
    </source>
</evidence>
<keyword evidence="4" id="KW-0804">Transcription</keyword>
<dbReference type="OrthoDB" id="3176554at2"/>
<dbReference type="PANTHER" id="PTHR30346">
    <property type="entry name" value="TRANSCRIPTIONAL DUAL REGULATOR HCAR-RELATED"/>
    <property type="match status" value="1"/>
</dbReference>